<comment type="caution">
    <text evidence="1">The sequence shown here is derived from an EMBL/GenBank/DDBJ whole genome shotgun (WGS) entry which is preliminary data.</text>
</comment>
<dbReference type="Proteomes" id="UP000230935">
    <property type="component" value="Unassembled WGS sequence"/>
</dbReference>
<protein>
    <submittedName>
        <fullName evidence="1">Uncharacterized protein</fullName>
    </submittedName>
</protein>
<dbReference type="EMBL" id="PEZZ01000002">
    <property type="protein sequence ID" value="PIS05579.1"/>
    <property type="molecule type" value="Genomic_DNA"/>
</dbReference>
<organism evidence="1 2">
    <name type="scientific">Candidatus Buchananbacteria bacterium CG10_big_fil_rev_8_21_14_0_10_42_9</name>
    <dbReference type="NCBI Taxonomy" id="1974526"/>
    <lineage>
        <taxon>Bacteria</taxon>
        <taxon>Candidatus Buchananiibacteriota</taxon>
    </lineage>
</organism>
<evidence type="ECO:0000313" key="2">
    <source>
        <dbReference type="Proteomes" id="UP000230935"/>
    </source>
</evidence>
<evidence type="ECO:0000313" key="1">
    <source>
        <dbReference type="EMBL" id="PIS05579.1"/>
    </source>
</evidence>
<accession>A0A2H0W2I8</accession>
<sequence>MIPQFPNFSEESLKVISVCPVCNTKYNPIKAQVLEEQDGAHLVYIKCNKCHSSIIVLVMTNSLGVSSVGLVTDLNGEDVLKFKSSDSVSVDDVIEMHDAVAANQLELDKL</sequence>
<proteinExistence type="predicted"/>
<gene>
    <name evidence="1" type="ORF">COT81_00250</name>
</gene>
<name>A0A2H0W2I8_9BACT</name>
<dbReference type="AlphaFoldDB" id="A0A2H0W2I8"/>
<reference evidence="2" key="1">
    <citation type="submission" date="2017-09" db="EMBL/GenBank/DDBJ databases">
        <title>Depth-based differentiation of microbial function through sediment-hosted aquifers and enrichment of novel symbionts in the deep terrestrial subsurface.</title>
        <authorList>
            <person name="Probst A.J."/>
            <person name="Ladd B."/>
            <person name="Jarett J.K."/>
            <person name="Geller-Mcgrath D.E."/>
            <person name="Sieber C.M.K."/>
            <person name="Emerson J.B."/>
            <person name="Anantharaman K."/>
            <person name="Thomas B.C."/>
            <person name="Malmstrom R."/>
            <person name="Stieglmeier M."/>
            <person name="Klingl A."/>
            <person name="Woyke T."/>
            <person name="Ryan C.M."/>
            <person name="Banfield J.F."/>
        </authorList>
    </citation>
    <scope>NUCLEOTIDE SEQUENCE [LARGE SCALE GENOMIC DNA]</scope>
</reference>